<gene>
    <name evidence="2" type="ORF">TBRA_LOCUS10368</name>
</gene>
<dbReference type="PROSITE" id="PS50297">
    <property type="entry name" value="ANK_REP_REGION"/>
    <property type="match status" value="2"/>
</dbReference>
<name>A0A6H5ISJ0_9HYME</name>
<dbReference type="Gene3D" id="1.25.40.20">
    <property type="entry name" value="Ankyrin repeat-containing domain"/>
    <property type="match status" value="2"/>
</dbReference>
<feature type="repeat" description="ANK" evidence="1">
    <location>
        <begin position="166"/>
        <end position="194"/>
    </location>
</feature>
<dbReference type="InterPro" id="IPR002110">
    <property type="entry name" value="Ankyrin_rpt"/>
</dbReference>
<dbReference type="SMART" id="SM00248">
    <property type="entry name" value="ANK"/>
    <property type="match status" value="5"/>
</dbReference>
<feature type="repeat" description="ANK" evidence="1">
    <location>
        <begin position="87"/>
        <end position="119"/>
    </location>
</feature>
<organism evidence="2 3">
    <name type="scientific">Trichogramma brassicae</name>
    <dbReference type="NCBI Taxonomy" id="86971"/>
    <lineage>
        <taxon>Eukaryota</taxon>
        <taxon>Metazoa</taxon>
        <taxon>Ecdysozoa</taxon>
        <taxon>Arthropoda</taxon>
        <taxon>Hexapoda</taxon>
        <taxon>Insecta</taxon>
        <taxon>Pterygota</taxon>
        <taxon>Neoptera</taxon>
        <taxon>Endopterygota</taxon>
        <taxon>Hymenoptera</taxon>
        <taxon>Apocrita</taxon>
        <taxon>Proctotrupomorpha</taxon>
        <taxon>Chalcidoidea</taxon>
        <taxon>Trichogrammatidae</taxon>
        <taxon>Trichogramma</taxon>
    </lineage>
</organism>
<keyword evidence="3" id="KW-1185">Reference proteome</keyword>
<dbReference type="PROSITE" id="PS50088">
    <property type="entry name" value="ANK_REPEAT"/>
    <property type="match status" value="2"/>
</dbReference>
<dbReference type="OrthoDB" id="194358at2759"/>
<dbReference type="AlphaFoldDB" id="A0A6H5ISJ0"/>
<accession>A0A6H5ISJ0</accession>
<evidence type="ECO:0000313" key="2">
    <source>
        <dbReference type="EMBL" id="CAB0038591.1"/>
    </source>
</evidence>
<dbReference type="Proteomes" id="UP000479190">
    <property type="component" value="Unassembled WGS sequence"/>
</dbReference>
<keyword evidence="1" id="KW-0040">ANK repeat</keyword>
<protein>
    <submittedName>
        <fullName evidence="2">Uncharacterized protein</fullName>
    </submittedName>
</protein>
<reference evidence="2 3" key="1">
    <citation type="submission" date="2020-02" db="EMBL/GenBank/DDBJ databases">
        <authorList>
            <person name="Ferguson B K."/>
        </authorList>
    </citation>
    <scope>NUCLEOTIDE SEQUENCE [LARGE SCALE GENOMIC DNA]</scope>
</reference>
<dbReference type="PANTHER" id="PTHR46224:SF6">
    <property type="entry name" value="ANKYRIN REPEAT FAMILY PROTEIN"/>
    <property type="match status" value="1"/>
</dbReference>
<sequence>MAQENQKCLKELESIHEELNRDGYVKMAEVLLRNGADPIIADADGCTPLHNLSKRFYYNDEDYGQLTEILLKVSREKGYQVDIQDKLGQTPLHLAVRNHMVDETEVLLRCGADPNLADKEGLTPLHIISKNFDMRFLPDNHFLLKKFFKINDEMQQTIQIDAQDNEGRTPLQWAVGDLNPDVVDVLLDRGANLSNFVFPHGKDFCKEYNIINHAHWNKLKPASGALTVVERLEKRGYDLVRSDVMTVIEFFAKYELFEQSSDLEKWLHDDEEFTFEAKKVMINLSLSLHDLIQLPPEKASKQLTYTDYLKFARSYDLWKLSKSYQEACSMNLCEKMSRGFFRRWALDSILELTRYQLPILCCEIVIQKLKNDDLCNLRDEGE</sequence>
<dbReference type="PANTHER" id="PTHR46224">
    <property type="entry name" value="ANKYRIN REPEAT FAMILY PROTEIN"/>
    <property type="match status" value="1"/>
</dbReference>
<evidence type="ECO:0000313" key="3">
    <source>
        <dbReference type="Proteomes" id="UP000479190"/>
    </source>
</evidence>
<dbReference type="EMBL" id="CADCXV010000917">
    <property type="protein sequence ID" value="CAB0038591.1"/>
    <property type="molecule type" value="Genomic_DNA"/>
</dbReference>
<proteinExistence type="predicted"/>
<dbReference type="SUPFAM" id="SSF48403">
    <property type="entry name" value="Ankyrin repeat"/>
    <property type="match status" value="1"/>
</dbReference>
<dbReference type="InterPro" id="IPR051616">
    <property type="entry name" value="Cul2-RING_E3_ligase_SR"/>
</dbReference>
<dbReference type="Pfam" id="PF12796">
    <property type="entry name" value="Ank_2"/>
    <property type="match status" value="1"/>
</dbReference>
<evidence type="ECO:0000256" key="1">
    <source>
        <dbReference type="PROSITE-ProRule" id="PRU00023"/>
    </source>
</evidence>
<dbReference type="InterPro" id="IPR036770">
    <property type="entry name" value="Ankyrin_rpt-contain_sf"/>
</dbReference>